<dbReference type="EMBL" id="BAQB01000011">
    <property type="protein sequence ID" value="GBR46006.1"/>
    <property type="molecule type" value="Genomic_DNA"/>
</dbReference>
<reference evidence="3" key="1">
    <citation type="submission" date="2013-04" db="EMBL/GenBank/DDBJ databases">
        <title>The genome sequencing project of 58 acetic acid bacteria.</title>
        <authorList>
            <person name="Okamoto-Kainuma A."/>
            <person name="Ishikawa M."/>
            <person name="Umino S."/>
            <person name="Koizumi Y."/>
            <person name="Shiwa Y."/>
            <person name="Yoshikawa H."/>
            <person name="Matsutani M."/>
            <person name="Matsushita K."/>
        </authorList>
    </citation>
    <scope>NUCLEOTIDE SEQUENCE</scope>
    <source>
        <strain evidence="3">NBRC 106556</strain>
    </source>
</reference>
<dbReference type="InterPro" id="IPR007049">
    <property type="entry name" value="Carb-sel_porin_OprB"/>
</dbReference>
<dbReference type="PANTHER" id="PTHR37944:SF1">
    <property type="entry name" value="PORIN B"/>
    <property type="match status" value="1"/>
</dbReference>
<sequence length="487" mass="53315">MNKKLQHRRYSTAIISMMALGCAYALPSTAHAQTETAHNLYTPSLYQARAFAMDGTGTYNVGPLIPSLYGNPHLFGDWGGAQPWMVKHGIFTSLTFNQEFMGNVTGGRTRAAVPSGQVAGEIDIDWQKLAGIPGFWTHLLVVNGNGHSFSHTLGDSVTNPEQIYGARGNVIAHLVELYADKAFLNDRIILSLGDIPTGSFFAYDYLACSFMNVSVCSNFAPGKYNPGGRDWPSGNLGGVLRVRPTEQTYIEGGVFAVSPHSYNGGISGWAMLQDGMGLNHVTSQVEIGWMPEFGPDKLRGNYKIGAWYDNSTYPALFEDRYGNSFQASGLAPRQLAGMKTAWFMFDQMLVRNGPGIANGLIVIGGVGYSSGAITAMRDHEWLALIESGTPWHRPGDQVGIMMQHMQMSRSVTLQQESSLALNRAFLSNQWGQVWGVQNWENSYEAFYSIHLHKAAALQADLQYLEHPGATTRFKNALVLGGQFTVGF</sequence>
<accession>A0ABQ0QII9</accession>
<keyword evidence="2" id="KW-0732">Signal</keyword>
<proteinExistence type="inferred from homology"/>
<dbReference type="PANTHER" id="PTHR37944">
    <property type="entry name" value="PORIN B"/>
    <property type="match status" value="1"/>
</dbReference>
<keyword evidence="4" id="KW-1185">Reference proteome</keyword>
<dbReference type="InterPro" id="IPR038673">
    <property type="entry name" value="OprB_sf"/>
</dbReference>
<dbReference type="Pfam" id="PF04966">
    <property type="entry name" value="OprB"/>
    <property type="match status" value="1"/>
</dbReference>
<dbReference type="PROSITE" id="PS51257">
    <property type="entry name" value="PROKAR_LIPOPROTEIN"/>
    <property type="match status" value="1"/>
</dbReference>
<comment type="caution">
    <text evidence="3">The sequence shown here is derived from an EMBL/GenBank/DDBJ whole genome shotgun (WGS) entry which is preliminary data.</text>
</comment>
<dbReference type="Gene3D" id="2.40.160.180">
    <property type="entry name" value="Carbohydrate-selective porin OprB"/>
    <property type="match status" value="1"/>
</dbReference>
<name>A0ABQ0QII9_9PROT</name>
<feature type="signal peptide" evidence="2">
    <location>
        <begin position="1"/>
        <end position="32"/>
    </location>
</feature>
<dbReference type="InterPro" id="IPR052932">
    <property type="entry name" value="OprB_Porin"/>
</dbReference>
<feature type="chain" id="PRO_5044994700" evidence="2">
    <location>
        <begin position="33"/>
        <end position="487"/>
    </location>
</feature>
<dbReference type="Proteomes" id="UP001062443">
    <property type="component" value="Unassembled WGS sequence"/>
</dbReference>
<comment type="similarity">
    <text evidence="1 2">Belongs to the OprB family.</text>
</comment>
<evidence type="ECO:0000313" key="4">
    <source>
        <dbReference type="Proteomes" id="UP001062443"/>
    </source>
</evidence>
<evidence type="ECO:0000313" key="3">
    <source>
        <dbReference type="EMBL" id="GBR46006.1"/>
    </source>
</evidence>
<evidence type="ECO:0000256" key="2">
    <source>
        <dbReference type="RuleBase" id="RU363072"/>
    </source>
</evidence>
<protein>
    <submittedName>
        <fullName evidence="3">Carbohydrate-selective porin B</fullName>
    </submittedName>
</protein>
<evidence type="ECO:0000256" key="1">
    <source>
        <dbReference type="ARBA" id="ARBA00008769"/>
    </source>
</evidence>
<organism evidence="3 4">
    <name type="scientific">Neokomagataea tanensis NBRC 106556</name>
    <dbReference type="NCBI Taxonomy" id="1223519"/>
    <lineage>
        <taxon>Bacteria</taxon>
        <taxon>Pseudomonadati</taxon>
        <taxon>Pseudomonadota</taxon>
        <taxon>Alphaproteobacteria</taxon>
        <taxon>Acetobacterales</taxon>
        <taxon>Acetobacteraceae</taxon>
        <taxon>Neokomagataea</taxon>
    </lineage>
</organism>
<gene>
    <name evidence="3" type="ORF">AA106556_0962</name>
</gene>